<reference evidence="1 2" key="1">
    <citation type="submission" date="2017-11" db="EMBL/GenBank/DDBJ databases">
        <title>De novo assembly and phasing of dikaryotic genomes from two isolates of Puccinia coronata f. sp. avenae, the causal agent of oat crown rust.</title>
        <authorList>
            <person name="Miller M.E."/>
            <person name="Zhang Y."/>
            <person name="Omidvar V."/>
            <person name="Sperschneider J."/>
            <person name="Schwessinger B."/>
            <person name="Raley C."/>
            <person name="Palmer J.M."/>
            <person name="Garnica D."/>
            <person name="Upadhyaya N."/>
            <person name="Rathjen J."/>
            <person name="Taylor J.M."/>
            <person name="Park R.F."/>
            <person name="Dodds P.N."/>
            <person name="Hirsch C.D."/>
            <person name="Kianian S.F."/>
            <person name="Figueroa M."/>
        </authorList>
    </citation>
    <scope>NUCLEOTIDE SEQUENCE [LARGE SCALE GENOMIC DNA]</scope>
    <source>
        <strain evidence="1">12NC29</strain>
    </source>
</reference>
<evidence type="ECO:0000313" key="1">
    <source>
        <dbReference type="EMBL" id="PLW38143.1"/>
    </source>
</evidence>
<name>A0A2N5UK61_9BASI</name>
<protein>
    <submittedName>
        <fullName evidence="1">Uncharacterized protein</fullName>
    </submittedName>
</protein>
<comment type="caution">
    <text evidence="1">The sequence shown here is derived from an EMBL/GenBank/DDBJ whole genome shotgun (WGS) entry which is preliminary data.</text>
</comment>
<sequence>MGGCAQLRLSQPEETLSFLLATISEDGSLILLVGFALLFKEFEIPLPNTIHGNVLIITFQSVVVAENGSFIAADRSYDSKNIQRPLTPATSLRLYSNAINSKPELAMS</sequence>
<dbReference type="Proteomes" id="UP000235388">
    <property type="component" value="Unassembled WGS sequence"/>
</dbReference>
<organism evidence="1 2">
    <name type="scientific">Puccinia coronata f. sp. avenae</name>
    <dbReference type="NCBI Taxonomy" id="200324"/>
    <lineage>
        <taxon>Eukaryota</taxon>
        <taxon>Fungi</taxon>
        <taxon>Dikarya</taxon>
        <taxon>Basidiomycota</taxon>
        <taxon>Pucciniomycotina</taxon>
        <taxon>Pucciniomycetes</taxon>
        <taxon>Pucciniales</taxon>
        <taxon>Pucciniaceae</taxon>
        <taxon>Puccinia</taxon>
    </lineage>
</organism>
<proteinExistence type="predicted"/>
<evidence type="ECO:0000313" key="2">
    <source>
        <dbReference type="Proteomes" id="UP000235388"/>
    </source>
</evidence>
<dbReference type="AlphaFoldDB" id="A0A2N5UK61"/>
<gene>
    <name evidence="1" type="ORF">PCANC_14172</name>
</gene>
<keyword evidence="2" id="KW-1185">Reference proteome</keyword>
<dbReference type="EMBL" id="PGCJ01000212">
    <property type="protein sequence ID" value="PLW38143.1"/>
    <property type="molecule type" value="Genomic_DNA"/>
</dbReference>
<accession>A0A2N5UK61</accession>